<dbReference type="GO" id="GO:0003700">
    <property type="term" value="F:DNA-binding transcription factor activity"/>
    <property type="evidence" value="ECO:0007669"/>
    <property type="project" value="InterPro"/>
</dbReference>
<dbReference type="PANTHER" id="PTHR30363:SF28">
    <property type="entry name" value="TRANSCRIPTIONAL REGULATORY PROTEIN-RELATED"/>
    <property type="match status" value="1"/>
</dbReference>
<dbReference type="InterPro" id="IPR036390">
    <property type="entry name" value="WH_DNA-bd_sf"/>
</dbReference>
<accession>A0AA41QPR0</accession>
<comment type="caution">
    <text evidence="2">The sequence shown here is derived from an EMBL/GenBank/DDBJ whole genome shotgun (WGS) entry which is preliminary data.</text>
</comment>
<reference evidence="2" key="1">
    <citation type="submission" date="2022-03" db="EMBL/GenBank/DDBJ databases">
        <title>The complete genome sequence of a Methyloterrigena soli.</title>
        <authorList>
            <person name="Zi Z."/>
        </authorList>
    </citation>
    <scope>NUCLEOTIDE SEQUENCE</scope>
    <source>
        <strain evidence="2">M48</strain>
    </source>
</reference>
<name>A0AA41QPR0_9HYPH</name>
<dbReference type="Proteomes" id="UP001156140">
    <property type="component" value="Unassembled WGS sequence"/>
</dbReference>
<protein>
    <submittedName>
        <fullName evidence="2">Transcriptional regulator</fullName>
    </submittedName>
</protein>
<organism evidence="2 3">
    <name type="scientific">Paradevosia shaoguanensis</name>
    <dbReference type="NCBI Taxonomy" id="1335043"/>
    <lineage>
        <taxon>Bacteria</taxon>
        <taxon>Pseudomonadati</taxon>
        <taxon>Pseudomonadota</taxon>
        <taxon>Alphaproteobacteria</taxon>
        <taxon>Hyphomicrobiales</taxon>
        <taxon>Devosiaceae</taxon>
        <taxon>Paradevosia</taxon>
    </lineage>
</organism>
<feature type="domain" description="HTH arsR-type" evidence="1">
    <location>
        <begin position="9"/>
        <end position="51"/>
    </location>
</feature>
<dbReference type="EMBL" id="JALAZD010000002">
    <property type="protein sequence ID" value="MCI0128524.1"/>
    <property type="molecule type" value="Genomic_DNA"/>
</dbReference>
<dbReference type="RefSeq" id="WP_035029678.1">
    <property type="nucleotide sequence ID" value="NZ_JAKETQ010000002.1"/>
</dbReference>
<dbReference type="Pfam" id="PF01022">
    <property type="entry name" value="HTH_5"/>
    <property type="match status" value="1"/>
</dbReference>
<evidence type="ECO:0000313" key="2">
    <source>
        <dbReference type="EMBL" id="MCI0128524.1"/>
    </source>
</evidence>
<proteinExistence type="predicted"/>
<dbReference type="InterPro" id="IPR050313">
    <property type="entry name" value="Carb_Metab_HTH_regulators"/>
</dbReference>
<gene>
    <name evidence="2" type="ORF">ML536_16955</name>
</gene>
<dbReference type="SUPFAM" id="SSF46785">
    <property type="entry name" value="Winged helix' DNA-binding domain"/>
    <property type="match status" value="1"/>
</dbReference>
<dbReference type="Gene3D" id="1.10.10.10">
    <property type="entry name" value="Winged helix-like DNA-binding domain superfamily/Winged helix DNA-binding domain"/>
    <property type="match status" value="1"/>
</dbReference>
<sequence length="209" mass="23026">MNQDRAADRLLYALKSGGPQTAAGMAEQLEVTPVAIRQTLERLEAEGLVEYEDRRVSVGRPKRFWHLTGAGHARFPDRHSALTLELINAATAIFGEEGLDRLISHREARTLKSYSEAMVGLTLAQKVARLAELRSAEGYMAEARDEDGQLLLVENHCPICIAATRCQNFCRSELAIFEAALGPGVAVERIDHIVSGARRCAYRIIEKAA</sequence>
<keyword evidence="3" id="KW-1185">Reference proteome</keyword>
<evidence type="ECO:0000313" key="3">
    <source>
        <dbReference type="Proteomes" id="UP001156140"/>
    </source>
</evidence>
<evidence type="ECO:0000259" key="1">
    <source>
        <dbReference type="Pfam" id="PF01022"/>
    </source>
</evidence>
<dbReference type="AlphaFoldDB" id="A0AA41QPR0"/>
<dbReference type="InterPro" id="IPR001845">
    <property type="entry name" value="HTH_ArsR_DNA-bd_dom"/>
</dbReference>
<dbReference type="InterPro" id="IPR036388">
    <property type="entry name" value="WH-like_DNA-bd_sf"/>
</dbReference>
<dbReference type="PANTHER" id="PTHR30363">
    <property type="entry name" value="HTH-TYPE TRANSCRIPTIONAL REGULATOR SRLR-RELATED"/>
    <property type="match status" value="1"/>
</dbReference>